<dbReference type="EMBL" id="CP041969">
    <property type="protein sequence ID" value="QMV41416.1"/>
    <property type="molecule type" value="Genomic_DNA"/>
</dbReference>
<accession>A0A7G5BWT2</accession>
<dbReference type="RefSeq" id="WP_182302774.1">
    <property type="nucleotide sequence ID" value="NZ_CP041969.1"/>
</dbReference>
<name>A0A7G5BWT2_9BACL</name>
<evidence type="ECO:0000313" key="1">
    <source>
        <dbReference type="EMBL" id="QMV41416.1"/>
    </source>
</evidence>
<protein>
    <submittedName>
        <fullName evidence="1">Uncharacterized protein</fullName>
    </submittedName>
</protein>
<gene>
    <name evidence="1" type="ORF">FPL14_09590</name>
</gene>
<dbReference type="Proteomes" id="UP000515679">
    <property type="component" value="Chromosome"/>
</dbReference>
<reference evidence="1 2" key="1">
    <citation type="submission" date="2019-07" db="EMBL/GenBank/DDBJ databases">
        <authorList>
            <person name="Kim J.K."/>
            <person name="Cheong H.-M."/>
            <person name="Choi Y."/>
            <person name="Hwang K.J."/>
            <person name="Lee S."/>
            <person name="Choi C."/>
        </authorList>
    </citation>
    <scope>NUCLEOTIDE SEQUENCE [LARGE SCALE GENOMIC DNA]</scope>
    <source>
        <strain evidence="1 2">KS 22</strain>
    </source>
</reference>
<keyword evidence="2" id="KW-1185">Reference proteome</keyword>
<evidence type="ECO:0000313" key="2">
    <source>
        <dbReference type="Proteomes" id="UP000515679"/>
    </source>
</evidence>
<dbReference type="KEGG" id="cchl:FPL14_09590"/>
<organism evidence="1 2">
    <name type="scientific">Cohnella cholangitidis</name>
    <dbReference type="NCBI Taxonomy" id="2598458"/>
    <lineage>
        <taxon>Bacteria</taxon>
        <taxon>Bacillati</taxon>
        <taxon>Bacillota</taxon>
        <taxon>Bacilli</taxon>
        <taxon>Bacillales</taxon>
        <taxon>Paenibacillaceae</taxon>
        <taxon>Cohnella</taxon>
    </lineage>
</organism>
<proteinExistence type="predicted"/>
<dbReference type="AlphaFoldDB" id="A0A7G5BWT2"/>
<sequence length="140" mass="16914">MKLIQFYRQLFLEATRVYEPVWEEEAVVFGYRWHKRNYPLWEQFQIKDMEPDHPVLMYSLILPEAYLETTIYEEIKRYPSKYELSIVILNRQIFLNATLQTDKLQDSMMGFMHQARGELMNILDCIIRMPDEAELQATLV</sequence>